<evidence type="ECO:0000256" key="1">
    <source>
        <dbReference type="ARBA" id="ARBA00023015"/>
    </source>
</evidence>
<dbReference type="EMBL" id="CABWKE010000001">
    <property type="protein sequence ID" value="VWQ26932.1"/>
    <property type="molecule type" value="Genomic_DNA"/>
</dbReference>
<keyword evidence="2" id="KW-0238">DNA-binding</keyword>
<dbReference type="PANTHER" id="PTHR30363">
    <property type="entry name" value="HTH-TYPE TRANSCRIPTIONAL REGULATOR SRLR-RELATED"/>
    <property type="match status" value="1"/>
</dbReference>
<evidence type="ECO:0000313" key="6">
    <source>
        <dbReference type="EMBL" id="VWQ34423.1"/>
    </source>
</evidence>
<evidence type="ECO:0000313" key="8">
    <source>
        <dbReference type="Proteomes" id="UP000494270"/>
    </source>
</evidence>
<accession>A0A8U0KR28</accession>
<name>A0A8U0KR28_BIFLI</name>
<dbReference type="CDD" id="cd00090">
    <property type="entry name" value="HTH_ARSR"/>
    <property type="match status" value="1"/>
</dbReference>
<dbReference type="PANTHER" id="PTHR30363:SF44">
    <property type="entry name" value="AGA OPERON TRANSCRIPTIONAL REPRESSOR-RELATED"/>
    <property type="match status" value="1"/>
</dbReference>
<comment type="caution">
    <text evidence="5">The sequence shown here is derived from an EMBL/GenBank/DDBJ whole genome shotgun (WGS) entry which is preliminary data.</text>
</comment>
<dbReference type="GO" id="GO:0003700">
    <property type="term" value="F:DNA-binding transcription factor activity"/>
    <property type="evidence" value="ECO:0007669"/>
    <property type="project" value="InterPro"/>
</dbReference>
<dbReference type="SMART" id="SM00420">
    <property type="entry name" value="HTH_DEOR"/>
    <property type="match status" value="1"/>
</dbReference>
<dbReference type="InterPro" id="IPR037171">
    <property type="entry name" value="NagB/RpiA_transferase-like"/>
</dbReference>
<sequence>MTLLMAQRHKQILNTLADGGRKVADLAEQLGVSESTIRRDLSILQNEGLLSRKYGGAMLTLGSRENTTDSGIVEDPLSDSDQRSDFGLRKRMAKEAAKLVNDRDIVVLDVGSTTPLIARELLGRPLTIVTSNLAVLDVVREDEAIDVVLIGGVLRRNNQSLVGPLTEQAAQQISSDIMFLSCTGVRRNSVVDDMAVETPIKRALIVASGKVVLLASEKKMPGTGGMQLCGLDQVDTMITTSGAPEDVIDKSRLAGRKVIIA</sequence>
<gene>
    <name evidence="5" type="primary">srlR</name>
    <name evidence="6" type="ORF">BIFLH664_00776</name>
    <name evidence="5" type="ORF">BIFLH665_00021</name>
</gene>
<protein>
    <submittedName>
        <fullName evidence="5">Glucitol operon repressor</fullName>
    </submittedName>
</protein>
<dbReference type="Proteomes" id="UP000494179">
    <property type="component" value="Unassembled WGS sequence"/>
</dbReference>
<evidence type="ECO:0000313" key="5">
    <source>
        <dbReference type="EMBL" id="VWQ26932.1"/>
    </source>
</evidence>
<dbReference type="PROSITE" id="PS00894">
    <property type="entry name" value="HTH_DEOR_1"/>
    <property type="match status" value="1"/>
</dbReference>
<proteinExistence type="predicted"/>
<dbReference type="SUPFAM" id="SSF100950">
    <property type="entry name" value="NagB/RpiA/CoA transferase-like"/>
    <property type="match status" value="1"/>
</dbReference>
<dbReference type="PRINTS" id="PR00037">
    <property type="entry name" value="HTHLACR"/>
</dbReference>
<dbReference type="Pfam" id="PF00455">
    <property type="entry name" value="DeoRC"/>
    <property type="match status" value="1"/>
</dbReference>
<dbReference type="SMART" id="SM01134">
    <property type="entry name" value="DeoRC"/>
    <property type="match status" value="1"/>
</dbReference>
<dbReference type="InterPro" id="IPR001034">
    <property type="entry name" value="DeoR_HTH"/>
</dbReference>
<dbReference type="InterPro" id="IPR018356">
    <property type="entry name" value="Tscrpt_reg_HTH_DeoR_CS"/>
</dbReference>
<dbReference type="InterPro" id="IPR050313">
    <property type="entry name" value="Carb_Metab_HTH_regulators"/>
</dbReference>
<dbReference type="RefSeq" id="WP_230581155.1">
    <property type="nucleotide sequence ID" value="NZ_CABHMM010000001.1"/>
</dbReference>
<dbReference type="Gene3D" id="1.10.10.10">
    <property type="entry name" value="Winged helix-like DNA-binding domain superfamily/Winged helix DNA-binding domain"/>
    <property type="match status" value="1"/>
</dbReference>
<dbReference type="InterPro" id="IPR011991">
    <property type="entry name" value="ArsR-like_HTH"/>
</dbReference>
<evidence type="ECO:0000259" key="4">
    <source>
        <dbReference type="PROSITE" id="PS51000"/>
    </source>
</evidence>
<dbReference type="InterPro" id="IPR036388">
    <property type="entry name" value="WH-like_DNA-bd_sf"/>
</dbReference>
<dbReference type="Proteomes" id="UP000494270">
    <property type="component" value="Unassembled WGS sequence"/>
</dbReference>
<evidence type="ECO:0000256" key="3">
    <source>
        <dbReference type="ARBA" id="ARBA00023163"/>
    </source>
</evidence>
<dbReference type="InterPro" id="IPR036390">
    <property type="entry name" value="WH_DNA-bd_sf"/>
</dbReference>
<dbReference type="AlphaFoldDB" id="A0A8U0KR28"/>
<dbReference type="GO" id="GO:0003677">
    <property type="term" value="F:DNA binding"/>
    <property type="evidence" value="ECO:0007669"/>
    <property type="project" value="UniProtKB-KW"/>
</dbReference>
<dbReference type="EMBL" id="CABWKI010000007">
    <property type="protein sequence ID" value="VWQ34423.1"/>
    <property type="molecule type" value="Genomic_DNA"/>
</dbReference>
<dbReference type="PROSITE" id="PS51000">
    <property type="entry name" value="HTH_DEOR_2"/>
    <property type="match status" value="1"/>
</dbReference>
<evidence type="ECO:0000256" key="2">
    <source>
        <dbReference type="ARBA" id="ARBA00023125"/>
    </source>
</evidence>
<evidence type="ECO:0000313" key="7">
    <source>
        <dbReference type="Proteomes" id="UP000494179"/>
    </source>
</evidence>
<feature type="domain" description="HTH deoR-type" evidence="4">
    <location>
        <begin position="5"/>
        <end position="59"/>
    </location>
</feature>
<dbReference type="InterPro" id="IPR014036">
    <property type="entry name" value="DeoR-like_C"/>
</dbReference>
<keyword evidence="1" id="KW-0805">Transcription regulation</keyword>
<reference evidence="7 8" key="1">
    <citation type="submission" date="2019-10" db="EMBL/GenBank/DDBJ databases">
        <authorList>
            <consortium name="Melissa Lawson"/>
            <person name="O'neill I."/>
        </authorList>
    </citation>
    <scope>NUCLEOTIDE SEQUENCE [LARGE SCALE GENOMIC DNA]</scope>
    <source>
        <strain evidence="6">LH_664</strain>
        <strain evidence="5">LH_665</strain>
    </source>
</reference>
<organism evidence="5 8">
    <name type="scientific">Bifidobacterium longum subsp. infantis</name>
    <dbReference type="NCBI Taxonomy" id="1682"/>
    <lineage>
        <taxon>Bacteria</taxon>
        <taxon>Bacillati</taxon>
        <taxon>Actinomycetota</taxon>
        <taxon>Actinomycetes</taxon>
        <taxon>Bifidobacteriales</taxon>
        <taxon>Bifidobacteriaceae</taxon>
        <taxon>Bifidobacterium</taxon>
    </lineage>
</organism>
<dbReference type="Pfam" id="PF08220">
    <property type="entry name" value="HTH_DeoR"/>
    <property type="match status" value="1"/>
</dbReference>
<dbReference type="SUPFAM" id="SSF46785">
    <property type="entry name" value="Winged helix' DNA-binding domain"/>
    <property type="match status" value="1"/>
</dbReference>
<keyword evidence="3" id="KW-0804">Transcription</keyword>